<sequence>MGGTLKQLVLGLLGAASGGHGGKKKKEERRQQQTVELMVRMDCERCERQVRKALAGIRGVEHVEVNRRQQRVTVTGSVDPHKVLLRARSTGKKAELWPQKNPCYNGAAVMAHHGAIGAVQAHERWAPPVYPRHPDAMGAGAEHITDLFSDENPNACTVM</sequence>
<reference evidence="4" key="1">
    <citation type="submission" date="2023-07" db="EMBL/GenBank/DDBJ databases">
        <title>A chromosome-level genome assembly of Lolium multiflorum.</title>
        <authorList>
            <person name="Chen Y."/>
            <person name="Copetti D."/>
            <person name="Kolliker R."/>
            <person name="Studer B."/>
        </authorList>
    </citation>
    <scope>NUCLEOTIDE SEQUENCE</scope>
    <source>
        <strain evidence="4">02402/16</strain>
        <tissue evidence="4">Leaf</tissue>
    </source>
</reference>
<name>A0AAD8VWN2_LOLMU</name>
<proteinExistence type="predicted"/>
<feature type="domain" description="HMA" evidence="3">
    <location>
        <begin position="32"/>
        <end position="95"/>
    </location>
</feature>
<dbReference type="SUPFAM" id="SSF55008">
    <property type="entry name" value="HMA, heavy metal-associated domain"/>
    <property type="match status" value="1"/>
</dbReference>
<feature type="signal peptide" evidence="2">
    <location>
        <begin position="1"/>
        <end position="21"/>
    </location>
</feature>
<organism evidence="4 5">
    <name type="scientific">Lolium multiflorum</name>
    <name type="common">Italian ryegrass</name>
    <name type="synonym">Lolium perenne subsp. multiflorum</name>
    <dbReference type="NCBI Taxonomy" id="4521"/>
    <lineage>
        <taxon>Eukaryota</taxon>
        <taxon>Viridiplantae</taxon>
        <taxon>Streptophyta</taxon>
        <taxon>Embryophyta</taxon>
        <taxon>Tracheophyta</taxon>
        <taxon>Spermatophyta</taxon>
        <taxon>Magnoliopsida</taxon>
        <taxon>Liliopsida</taxon>
        <taxon>Poales</taxon>
        <taxon>Poaceae</taxon>
        <taxon>BOP clade</taxon>
        <taxon>Pooideae</taxon>
        <taxon>Poodae</taxon>
        <taxon>Poeae</taxon>
        <taxon>Poeae Chloroplast Group 2 (Poeae type)</taxon>
        <taxon>Loliodinae</taxon>
        <taxon>Loliinae</taxon>
        <taxon>Lolium</taxon>
    </lineage>
</organism>
<dbReference type="GO" id="GO:0046872">
    <property type="term" value="F:metal ion binding"/>
    <property type="evidence" value="ECO:0007669"/>
    <property type="project" value="UniProtKB-KW"/>
</dbReference>
<evidence type="ECO:0000256" key="2">
    <source>
        <dbReference type="SAM" id="SignalP"/>
    </source>
</evidence>
<dbReference type="AlphaFoldDB" id="A0AAD8VWN2"/>
<dbReference type="PANTHER" id="PTHR22814:SF145">
    <property type="entry name" value="COPPER ION BINDING PROTEIN"/>
    <property type="match status" value="1"/>
</dbReference>
<gene>
    <name evidence="4" type="ORF">QYE76_025397</name>
</gene>
<dbReference type="CDD" id="cd00371">
    <property type="entry name" value="HMA"/>
    <property type="match status" value="1"/>
</dbReference>
<accession>A0AAD8VWN2</accession>
<dbReference type="Proteomes" id="UP001231189">
    <property type="component" value="Unassembled WGS sequence"/>
</dbReference>
<evidence type="ECO:0000313" key="5">
    <source>
        <dbReference type="Proteomes" id="UP001231189"/>
    </source>
</evidence>
<evidence type="ECO:0000313" key="4">
    <source>
        <dbReference type="EMBL" id="KAK1619880.1"/>
    </source>
</evidence>
<keyword evidence="2" id="KW-0732">Signal</keyword>
<evidence type="ECO:0000259" key="3">
    <source>
        <dbReference type="PROSITE" id="PS50846"/>
    </source>
</evidence>
<dbReference type="InterPro" id="IPR036163">
    <property type="entry name" value="HMA_dom_sf"/>
</dbReference>
<dbReference type="PANTHER" id="PTHR22814">
    <property type="entry name" value="COPPER TRANSPORT PROTEIN ATOX1-RELATED"/>
    <property type="match status" value="1"/>
</dbReference>
<feature type="chain" id="PRO_5042271199" description="HMA domain-containing protein" evidence="2">
    <location>
        <begin position="22"/>
        <end position="159"/>
    </location>
</feature>
<dbReference type="EMBL" id="JAUUTY010000006">
    <property type="protein sequence ID" value="KAK1619880.1"/>
    <property type="molecule type" value="Genomic_DNA"/>
</dbReference>
<keyword evidence="5" id="KW-1185">Reference proteome</keyword>
<dbReference type="InterPro" id="IPR006121">
    <property type="entry name" value="HMA_dom"/>
</dbReference>
<dbReference type="Pfam" id="PF00403">
    <property type="entry name" value="HMA"/>
    <property type="match status" value="1"/>
</dbReference>
<dbReference type="PROSITE" id="PS50846">
    <property type="entry name" value="HMA_2"/>
    <property type="match status" value="1"/>
</dbReference>
<dbReference type="Gene3D" id="3.30.70.100">
    <property type="match status" value="1"/>
</dbReference>
<evidence type="ECO:0000256" key="1">
    <source>
        <dbReference type="ARBA" id="ARBA00022723"/>
    </source>
</evidence>
<comment type="caution">
    <text evidence="4">The sequence shown here is derived from an EMBL/GenBank/DDBJ whole genome shotgun (WGS) entry which is preliminary data.</text>
</comment>
<protein>
    <recommendedName>
        <fullName evidence="3">HMA domain-containing protein</fullName>
    </recommendedName>
</protein>
<keyword evidence="1" id="KW-0479">Metal-binding</keyword>